<organism evidence="2 3">
    <name type="scientific">Leucosporidium creatinivorum</name>
    <dbReference type="NCBI Taxonomy" id="106004"/>
    <lineage>
        <taxon>Eukaryota</taxon>
        <taxon>Fungi</taxon>
        <taxon>Dikarya</taxon>
        <taxon>Basidiomycota</taxon>
        <taxon>Pucciniomycotina</taxon>
        <taxon>Microbotryomycetes</taxon>
        <taxon>Leucosporidiales</taxon>
        <taxon>Leucosporidium</taxon>
    </lineage>
</organism>
<protein>
    <submittedName>
        <fullName evidence="2">Uncharacterized protein</fullName>
    </submittedName>
</protein>
<feature type="compositionally biased region" description="Gly residues" evidence="1">
    <location>
        <begin position="400"/>
        <end position="410"/>
    </location>
</feature>
<evidence type="ECO:0000313" key="2">
    <source>
        <dbReference type="EMBL" id="ORY68049.1"/>
    </source>
</evidence>
<feature type="region of interest" description="Disordered" evidence="1">
    <location>
        <begin position="381"/>
        <end position="410"/>
    </location>
</feature>
<sequence length="410" mass="45752">MQAQASAAFRDLTVSYLAPHPPLDELGRLPSTSIPLYTALSTKVALLLSMGDAPFLAPVNDEHAWMIVELLERDEKLNERVRESQRYRYFQTREQERFLNTFGKEPAVHRPLVKLCLNVTVFDYVVEVCRRLLLHCTRLEDVDRLIFVGERDWESLDAWERSKVILAARDYTRKHLRLFHLAGSAHSSSPSKAPLSSRVCDAAWGQLDYTLELPRLTLTSSAAGWKHAFRIREGLVHLFLASPSIFRLPAAKGPQEEIIKLLGESLQQGTVQSEPERWTAEGVPNGVETKMAFLRSLTGVGNPLRPFAELMAHPMIEPQLGQFVKNTASKMVHSATRLEQARKGVYLCGRWWSRLDPLQKAWGVLEAKEYVDWIKSAAPVRPAQPRAPAPSLADSSSGSALGGGGKGAEG</sequence>
<dbReference type="Proteomes" id="UP000193467">
    <property type="component" value="Unassembled WGS sequence"/>
</dbReference>
<dbReference type="InParanoid" id="A0A1Y2E936"/>
<accession>A0A1Y2E936</accession>
<feature type="compositionally biased region" description="Low complexity" evidence="1">
    <location>
        <begin position="381"/>
        <end position="399"/>
    </location>
</feature>
<gene>
    <name evidence="2" type="ORF">BCR35DRAFT_334413</name>
</gene>
<evidence type="ECO:0000256" key="1">
    <source>
        <dbReference type="SAM" id="MobiDB-lite"/>
    </source>
</evidence>
<comment type="caution">
    <text evidence="2">The sequence shown here is derived from an EMBL/GenBank/DDBJ whole genome shotgun (WGS) entry which is preliminary data.</text>
</comment>
<proteinExistence type="predicted"/>
<reference evidence="2 3" key="1">
    <citation type="submission" date="2016-07" db="EMBL/GenBank/DDBJ databases">
        <title>Pervasive Adenine N6-methylation of Active Genes in Fungi.</title>
        <authorList>
            <consortium name="DOE Joint Genome Institute"/>
            <person name="Mondo S.J."/>
            <person name="Dannebaum R.O."/>
            <person name="Kuo R.C."/>
            <person name="Labutti K."/>
            <person name="Haridas S."/>
            <person name="Kuo A."/>
            <person name="Salamov A."/>
            <person name="Ahrendt S.R."/>
            <person name="Lipzen A."/>
            <person name="Sullivan W."/>
            <person name="Andreopoulos W.B."/>
            <person name="Clum A."/>
            <person name="Lindquist E."/>
            <person name="Daum C."/>
            <person name="Ramamoorthy G.K."/>
            <person name="Gryganskyi A."/>
            <person name="Culley D."/>
            <person name="Magnuson J.K."/>
            <person name="James T.Y."/>
            <person name="O'Malley M.A."/>
            <person name="Stajich J.E."/>
            <person name="Spatafora J.W."/>
            <person name="Visel A."/>
            <person name="Grigoriev I.V."/>
        </authorList>
    </citation>
    <scope>NUCLEOTIDE SEQUENCE [LARGE SCALE GENOMIC DNA]</scope>
    <source>
        <strain evidence="2 3">62-1032</strain>
    </source>
</reference>
<keyword evidence="3" id="KW-1185">Reference proteome</keyword>
<evidence type="ECO:0000313" key="3">
    <source>
        <dbReference type="Proteomes" id="UP000193467"/>
    </source>
</evidence>
<name>A0A1Y2E936_9BASI</name>
<dbReference type="EMBL" id="MCGR01000059">
    <property type="protein sequence ID" value="ORY68049.1"/>
    <property type="molecule type" value="Genomic_DNA"/>
</dbReference>
<dbReference type="AlphaFoldDB" id="A0A1Y2E936"/>